<name>A0A836BCW3_9CHLO</name>
<comment type="caution">
    <text evidence="5">The sequence shown here is derived from an EMBL/GenBank/DDBJ whole genome shotgun (WGS) entry which is preliminary data.</text>
</comment>
<reference evidence="5" key="1">
    <citation type="journal article" date="2020" name="bioRxiv">
        <title>Comparative genomics of Chlamydomonas.</title>
        <authorList>
            <person name="Craig R.J."/>
            <person name="Hasan A.R."/>
            <person name="Ness R.W."/>
            <person name="Keightley P.D."/>
        </authorList>
    </citation>
    <scope>NUCLEOTIDE SEQUENCE</scope>
    <source>
        <strain evidence="5">CCAP 11/173</strain>
    </source>
</reference>
<protein>
    <recommendedName>
        <fullName evidence="4">Attractin/MKLN-like beta-propeller domain-containing protein</fullName>
    </recommendedName>
</protein>
<feature type="compositionally biased region" description="Low complexity" evidence="3">
    <location>
        <begin position="341"/>
        <end position="356"/>
    </location>
</feature>
<dbReference type="AlphaFoldDB" id="A0A836BCW3"/>
<dbReference type="OrthoDB" id="523959at2759"/>
<dbReference type="Proteomes" id="UP000613740">
    <property type="component" value="Unassembled WGS sequence"/>
</dbReference>
<gene>
    <name evidence="5" type="ORF">HYH02_001199</name>
</gene>
<dbReference type="InterPro" id="IPR006652">
    <property type="entry name" value="Kelch_1"/>
</dbReference>
<dbReference type="Gene3D" id="2.120.10.80">
    <property type="entry name" value="Kelch-type beta propeller"/>
    <property type="match status" value="2"/>
</dbReference>
<organism evidence="5 6">
    <name type="scientific">Chlamydomonas schloesseri</name>
    <dbReference type="NCBI Taxonomy" id="2026947"/>
    <lineage>
        <taxon>Eukaryota</taxon>
        <taxon>Viridiplantae</taxon>
        <taxon>Chlorophyta</taxon>
        <taxon>core chlorophytes</taxon>
        <taxon>Chlorophyceae</taxon>
        <taxon>CS clade</taxon>
        <taxon>Chlamydomonadales</taxon>
        <taxon>Chlamydomonadaceae</taxon>
        <taxon>Chlamydomonas</taxon>
    </lineage>
</organism>
<dbReference type="PANTHER" id="PTHR24412">
    <property type="entry name" value="KELCH PROTEIN"/>
    <property type="match status" value="1"/>
</dbReference>
<keyword evidence="1" id="KW-0880">Kelch repeat</keyword>
<sequence length="552" mass="55742">MVKRLMTQVAALRNNRSGAAGDGAGLAASAPQLVTNLKAVLKPVAPSSGYGKAPTYPLLVPLSAGGGSWTPLGNLSDGSISGAPFQGRSDHGMVAYGKHVYVIGGYGATADGQEEVLTQVVRYDTETGVWEEVAPLPEPRCRFATALVGDAIYVISGTALTDFESGPSDTVLIYNLTADTWTSGPRLAVSRIDACAAALDGKVYVFGGFDATYASLRSVEVLDVGVAAAAPRGSSEYYWRLLPQDSWMTESRADCRAVTVTPPAPTRSPLNRSGGGGSGAAASPASSPATAAAAPVIVVAGGVQYLPNTNKSCDGLLWVNCYRVLSSVHVFDPRQASPAISSGTATSNSSTTTSAGPEAGGRGWRALAPMLWPRSDFGLAVLPGGRLLAAGGEWSNGAVFQLARQQVEELSGDWGVATAPGGGGSGSGGAGGGQGGVWVAKAPLPEARFRTELVYVGGGTAVILGGVPTCGRAPNARMAAADACHLKALGTGAVYHDDRHAAAATAAAWAQAALGNTAGIAEGEEGAGDAVDVVAALLPQLFAALYADAGEL</sequence>
<evidence type="ECO:0000259" key="4">
    <source>
        <dbReference type="Pfam" id="PF24981"/>
    </source>
</evidence>
<evidence type="ECO:0000256" key="3">
    <source>
        <dbReference type="SAM" id="MobiDB-lite"/>
    </source>
</evidence>
<keyword evidence="6" id="KW-1185">Reference proteome</keyword>
<evidence type="ECO:0000256" key="2">
    <source>
        <dbReference type="ARBA" id="ARBA00022737"/>
    </source>
</evidence>
<dbReference type="SUPFAM" id="SSF117281">
    <property type="entry name" value="Kelch motif"/>
    <property type="match status" value="1"/>
</dbReference>
<accession>A0A836BCW3</accession>
<evidence type="ECO:0000313" key="5">
    <source>
        <dbReference type="EMBL" id="KAG2454164.1"/>
    </source>
</evidence>
<dbReference type="InterPro" id="IPR056737">
    <property type="entry name" value="Beta-prop_ATRN-MKLN-like"/>
</dbReference>
<evidence type="ECO:0000313" key="6">
    <source>
        <dbReference type="Proteomes" id="UP000613740"/>
    </source>
</evidence>
<feature type="domain" description="Attractin/MKLN-like beta-propeller" evidence="4">
    <location>
        <begin position="80"/>
        <end position="212"/>
    </location>
</feature>
<proteinExistence type="predicted"/>
<dbReference type="Pfam" id="PF24981">
    <property type="entry name" value="Beta-prop_ATRN-LZTR1"/>
    <property type="match status" value="1"/>
</dbReference>
<dbReference type="EMBL" id="JAEHOD010000002">
    <property type="protein sequence ID" value="KAG2454164.1"/>
    <property type="molecule type" value="Genomic_DNA"/>
</dbReference>
<dbReference type="PANTHER" id="PTHR24412:SF489">
    <property type="entry name" value="RING FINGER DOMAIN AND KELCH REPEAT-CONTAINING PROTEIN DDB_G0271372"/>
    <property type="match status" value="1"/>
</dbReference>
<evidence type="ECO:0000256" key="1">
    <source>
        <dbReference type="ARBA" id="ARBA00022441"/>
    </source>
</evidence>
<keyword evidence="2" id="KW-0677">Repeat</keyword>
<feature type="region of interest" description="Disordered" evidence="3">
    <location>
        <begin position="259"/>
        <end position="285"/>
    </location>
</feature>
<dbReference type="InterPro" id="IPR015915">
    <property type="entry name" value="Kelch-typ_b-propeller"/>
</dbReference>
<feature type="region of interest" description="Disordered" evidence="3">
    <location>
        <begin position="338"/>
        <end position="362"/>
    </location>
</feature>
<dbReference type="SMART" id="SM00612">
    <property type="entry name" value="Kelch"/>
    <property type="match status" value="2"/>
</dbReference>